<feature type="transmembrane region" description="Helical" evidence="11">
    <location>
        <begin position="81"/>
        <end position="103"/>
    </location>
</feature>
<dbReference type="RefSeq" id="WP_004156555.1">
    <property type="nucleotide sequence ID" value="NZ_AAWS01000028.1"/>
</dbReference>
<dbReference type="InterPro" id="IPR016169">
    <property type="entry name" value="FAD-bd_PCMH_sub2"/>
</dbReference>
<evidence type="ECO:0000256" key="2">
    <source>
        <dbReference type="ARBA" id="ARBA00006337"/>
    </source>
</evidence>
<proteinExistence type="inferred from homology"/>
<dbReference type="InterPro" id="IPR044751">
    <property type="entry name" value="Ion_transp-like_CBS"/>
</dbReference>
<dbReference type="Pfam" id="PF01595">
    <property type="entry name" value="CNNM"/>
    <property type="match status" value="1"/>
</dbReference>
<dbReference type="Pfam" id="PF03471">
    <property type="entry name" value="CorC_HlyC"/>
    <property type="match status" value="1"/>
</dbReference>
<evidence type="ECO:0000313" key="15">
    <source>
        <dbReference type="Proteomes" id="UP000004095"/>
    </source>
</evidence>
<dbReference type="InterPro" id="IPR019862">
    <property type="entry name" value="Motility-assoc_prot_GldE"/>
</dbReference>
<evidence type="ECO:0000256" key="7">
    <source>
        <dbReference type="ARBA" id="ARBA00023122"/>
    </source>
</evidence>
<evidence type="ECO:0000256" key="11">
    <source>
        <dbReference type="SAM" id="Phobius"/>
    </source>
</evidence>
<dbReference type="Gene3D" id="3.10.580.10">
    <property type="entry name" value="CBS-domain"/>
    <property type="match status" value="1"/>
</dbReference>
<dbReference type="GO" id="GO:0050660">
    <property type="term" value="F:flavin adenine dinucleotide binding"/>
    <property type="evidence" value="ECO:0007669"/>
    <property type="project" value="InterPro"/>
</dbReference>
<feature type="domain" description="CBS" evidence="12">
    <location>
        <begin position="225"/>
        <end position="284"/>
    </location>
</feature>
<keyword evidence="6 10" id="KW-1133">Transmembrane helix</keyword>
<dbReference type="PANTHER" id="PTHR22777">
    <property type="entry name" value="HEMOLYSIN-RELATED"/>
    <property type="match status" value="1"/>
</dbReference>
<dbReference type="Gene3D" id="3.30.465.10">
    <property type="match status" value="1"/>
</dbReference>
<keyword evidence="8 10" id="KW-0472">Membrane</keyword>
<dbReference type="PROSITE" id="PS51371">
    <property type="entry name" value="CBS"/>
    <property type="match status" value="2"/>
</dbReference>
<dbReference type="SUPFAM" id="SSF56176">
    <property type="entry name" value="FAD-binding/transporter-associated domain-like"/>
    <property type="match status" value="1"/>
</dbReference>
<dbReference type="InterPro" id="IPR046342">
    <property type="entry name" value="CBS_dom_sf"/>
</dbReference>
<dbReference type="InterPro" id="IPR036318">
    <property type="entry name" value="FAD-bd_PCMH-like_sf"/>
</dbReference>
<accession>A1ZRR5</accession>
<dbReference type="SUPFAM" id="SSF54631">
    <property type="entry name" value="CBS-domain pair"/>
    <property type="match status" value="1"/>
</dbReference>
<evidence type="ECO:0000256" key="9">
    <source>
        <dbReference type="PROSITE-ProRule" id="PRU00703"/>
    </source>
</evidence>
<evidence type="ECO:0000259" key="12">
    <source>
        <dbReference type="PROSITE" id="PS51371"/>
    </source>
</evidence>
<dbReference type="PROSITE" id="PS51846">
    <property type="entry name" value="CNNM"/>
    <property type="match status" value="1"/>
</dbReference>
<evidence type="ECO:0000313" key="14">
    <source>
        <dbReference type="EMBL" id="EAY26970.1"/>
    </source>
</evidence>
<comment type="subcellular location">
    <subcellularLocation>
        <location evidence="1">Cell membrane</location>
        <topology evidence="1">Multi-pass membrane protein</topology>
    </subcellularLocation>
</comment>
<dbReference type="GO" id="GO:0005886">
    <property type="term" value="C:plasma membrane"/>
    <property type="evidence" value="ECO:0007669"/>
    <property type="project" value="UniProtKB-SubCell"/>
</dbReference>
<dbReference type="eggNOG" id="COG1253">
    <property type="taxonomic scope" value="Bacteria"/>
</dbReference>
<dbReference type="EMBL" id="AAWS01000028">
    <property type="protein sequence ID" value="EAY26970.1"/>
    <property type="molecule type" value="Genomic_DNA"/>
</dbReference>
<keyword evidence="3" id="KW-1003">Cell membrane</keyword>
<dbReference type="PANTHER" id="PTHR22777:SF32">
    <property type="entry name" value="UPF0053 INNER MEMBRANE PROTEIN YFJD"/>
    <property type="match status" value="1"/>
</dbReference>
<evidence type="ECO:0000256" key="5">
    <source>
        <dbReference type="ARBA" id="ARBA00022737"/>
    </source>
</evidence>
<feature type="domain" description="CBS" evidence="12">
    <location>
        <begin position="289"/>
        <end position="346"/>
    </location>
</feature>
<dbReference type="InterPro" id="IPR002550">
    <property type="entry name" value="CNNM"/>
</dbReference>
<evidence type="ECO:0000256" key="3">
    <source>
        <dbReference type="ARBA" id="ARBA00022475"/>
    </source>
</evidence>
<gene>
    <name evidence="14" type="ORF">M23134_03622</name>
</gene>
<evidence type="ECO:0000256" key="4">
    <source>
        <dbReference type="ARBA" id="ARBA00022692"/>
    </source>
</evidence>
<reference evidence="14 15" key="1">
    <citation type="submission" date="2007-01" db="EMBL/GenBank/DDBJ databases">
        <authorList>
            <person name="Haygood M."/>
            <person name="Podell S."/>
            <person name="Anderson C."/>
            <person name="Hopkinson B."/>
            <person name="Roe K."/>
            <person name="Barbeau K."/>
            <person name="Gaasterland T."/>
            <person name="Ferriera S."/>
            <person name="Johnson J."/>
            <person name="Kravitz S."/>
            <person name="Beeson K."/>
            <person name="Sutton G."/>
            <person name="Rogers Y.-H."/>
            <person name="Friedman R."/>
            <person name="Frazier M."/>
            <person name="Venter J.C."/>
        </authorList>
    </citation>
    <scope>NUCLEOTIDE SEQUENCE [LARGE SCALE GENOMIC DNA]</scope>
    <source>
        <strain evidence="14 15">ATCC 23134</strain>
    </source>
</reference>
<comment type="similarity">
    <text evidence="2">Belongs to the UPF0053 family.</text>
</comment>
<dbReference type="AlphaFoldDB" id="A1ZRR5"/>
<evidence type="ECO:0000256" key="8">
    <source>
        <dbReference type="ARBA" id="ARBA00023136"/>
    </source>
</evidence>
<evidence type="ECO:0000256" key="10">
    <source>
        <dbReference type="PROSITE-ProRule" id="PRU01193"/>
    </source>
</evidence>
<organism evidence="14 15">
    <name type="scientific">Microscilla marina ATCC 23134</name>
    <dbReference type="NCBI Taxonomy" id="313606"/>
    <lineage>
        <taxon>Bacteria</taxon>
        <taxon>Pseudomonadati</taxon>
        <taxon>Bacteroidota</taxon>
        <taxon>Cytophagia</taxon>
        <taxon>Cytophagales</taxon>
        <taxon>Microscillaceae</taxon>
        <taxon>Microscilla</taxon>
    </lineage>
</organism>
<dbReference type="CDD" id="cd04590">
    <property type="entry name" value="CBS_pair_CorC_HlyC_assoc"/>
    <property type="match status" value="1"/>
</dbReference>
<protein>
    <submittedName>
        <fullName evidence="14">GldE</fullName>
    </submittedName>
</protein>
<keyword evidence="5" id="KW-0677">Repeat</keyword>
<evidence type="ECO:0000256" key="1">
    <source>
        <dbReference type="ARBA" id="ARBA00004651"/>
    </source>
</evidence>
<keyword evidence="4 10" id="KW-0812">Transmembrane</keyword>
<name>A1ZRR5_MICM2</name>
<dbReference type="Pfam" id="PF00571">
    <property type="entry name" value="CBS"/>
    <property type="match status" value="2"/>
</dbReference>
<evidence type="ECO:0000259" key="13">
    <source>
        <dbReference type="PROSITE" id="PS51846"/>
    </source>
</evidence>
<dbReference type="NCBIfam" id="TIGR03520">
    <property type="entry name" value="GldE"/>
    <property type="match status" value="1"/>
</dbReference>
<feature type="domain" description="CNNM transmembrane" evidence="13">
    <location>
        <begin position="21"/>
        <end position="223"/>
    </location>
</feature>
<dbReference type="SMART" id="SM01091">
    <property type="entry name" value="CorC_HlyC"/>
    <property type="match status" value="1"/>
</dbReference>
<keyword evidence="15" id="KW-1185">Reference proteome</keyword>
<evidence type="ECO:0000256" key="6">
    <source>
        <dbReference type="ARBA" id="ARBA00022989"/>
    </source>
</evidence>
<keyword evidence="7 9" id="KW-0129">CBS domain</keyword>
<dbReference type="FunFam" id="3.10.580.10:FF:000002">
    <property type="entry name" value="Magnesium/cobalt efflux protein CorC"/>
    <property type="match status" value="1"/>
</dbReference>
<feature type="transmembrane region" description="Helical" evidence="11">
    <location>
        <begin position="22"/>
        <end position="42"/>
    </location>
</feature>
<dbReference type="InterPro" id="IPR000644">
    <property type="entry name" value="CBS_dom"/>
</dbReference>
<feature type="transmembrane region" description="Helical" evidence="11">
    <location>
        <begin position="115"/>
        <end position="136"/>
    </location>
</feature>
<comment type="caution">
    <text evidence="14">The sequence shown here is derived from an EMBL/GenBank/DDBJ whole genome shotgun (WGS) entry which is preliminary data.</text>
</comment>
<dbReference type="InterPro" id="IPR005170">
    <property type="entry name" value="Transptr-assoc_dom"/>
</dbReference>
<sequence>MDSETESLFFINILLNLVSSNLIFYTANFIILAVLLLLSGLISGSEIGLFSLSSEDLDRCQDSENSSEQLIVQLLKKPQRLLATILIFNNLINVAIISIATYLTWELVGTRNPQGVVILTLTVIVTVAILFFGELLPKVYANQKSLFFVKRTVKLINIAMKVFNPLSYVLMQMSNVVEKRIKKRGYPVDIKGLEGVIDRTDTTHKQREILKGIVNFGTITAKQVMTSRLAVTAFDINTDFSELLEKIQECGYSRIPIYSDTIDNIKGVLYVKDLLPFLNANESFKWSKLLRKTYFIPPNKKIDKLLRDFQEKRVHLAIVVDEYGGTAGLVTMEDVIEEIVGEVNDEFDGDREKLYTKIDENSYLFESKISLHDFCKILGINNNFFDEVKGESESLGGLLLERFARLPKLNENIVYDKFEFTVVAMGVRKIKIVKVEIHEDNDDTDN</sequence>
<dbReference type="Proteomes" id="UP000004095">
    <property type="component" value="Unassembled WGS sequence"/>
</dbReference>